<evidence type="ECO:0000256" key="5">
    <source>
        <dbReference type="RuleBase" id="RU000538"/>
    </source>
</evidence>
<protein>
    <recommendedName>
        <fullName evidence="5">Transcription termination/antitermination protein NusG</fullName>
    </recommendedName>
</protein>
<dbReference type="AlphaFoldDB" id="A0A5B8XE85"/>
<dbReference type="InterPro" id="IPR001062">
    <property type="entry name" value="Transcrpt_antiterm_NusG"/>
</dbReference>
<dbReference type="InterPro" id="IPR006645">
    <property type="entry name" value="NGN-like_dom"/>
</dbReference>
<evidence type="ECO:0000256" key="3">
    <source>
        <dbReference type="ARBA" id="ARBA00023015"/>
    </source>
</evidence>
<evidence type="ECO:0000313" key="7">
    <source>
        <dbReference type="EMBL" id="QED23286.1"/>
    </source>
</evidence>
<dbReference type="PANTHER" id="PTHR30265">
    <property type="entry name" value="RHO-INTERACTING TRANSCRIPTION TERMINATION FACTOR NUSG"/>
    <property type="match status" value="1"/>
</dbReference>
<proteinExistence type="inferred from homology"/>
<dbReference type="Pfam" id="PF02357">
    <property type="entry name" value="NusG"/>
    <property type="match status" value="1"/>
</dbReference>
<dbReference type="CDD" id="cd06091">
    <property type="entry name" value="KOW_NusG"/>
    <property type="match status" value="1"/>
</dbReference>
<evidence type="ECO:0000256" key="1">
    <source>
        <dbReference type="ARBA" id="ARBA00022472"/>
    </source>
</evidence>
<keyword evidence="2 5" id="KW-0889">Transcription antitermination</keyword>
<dbReference type="InterPro" id="IPR008991">
    <property type="entry name" value="Translation_prot_SH3-like_sf"/>
</dbReference>
<dbReference type="GO" id="GO:0006353">
    <property type="term" value="P:DNA-templated transcription termination"/>
    <property type="evidence" value="ECO:0007669"/>
    <property type="project" value="UniProtKB-KW"/>
</dbReference>
<keyword evidence="8" id="KW-1185">Reference proteome</keyword>
<dbReference type="PANTHER" id="PTHR30265:SF2">
    <property type="entry name" value="TRANSCRIPTION TERMINATION_ANTITERMINATION PROTEIN NUSG"/>
    <property type="match status" value="1"/>
</dbReference>
<dbReference type="SMART" id="SM00738">
    <property type="entry name" value="NGN"/>
    <property type="match status" value="1"/>
</dbReference>
<name>A0A5B8XE85_9RICK</name>
<dbReference type="Proteomes" id="UP000321934">
    <property type="component" value="Chromosome"/>
</dbReference>
<sequence>MSQDFNWYTICVQPKTEDLVVKKIETILGKSLGEEYQSYVEELFVPKTTSMIIQDGEKKEVQTNAYPGYIFAKLRMSDFLKMMLLGVDGVRNFLVGSDKEPKKISQREYQDIITSVQNISKSESANRIFVIGDKIKVKEGSFQEFDGIVSGVDLENSIAEIKVSVFGKEVDVNIPFSGIVKI</sequence>
<dbReference type="InterPro" id="IPR014722">
    <property type="entry name" value="Rib_uL2_dom2"/>
</dbReference>
<keyword evidence="3 5" id="KW-0805">Transcription regulation</keyword>
<dbReference type="GO" id="GO:0006354">
    <property type="term" value="P:DNA-templated transcription elongation"/>
    <property type="evidence" value="ECO:0007669"/>
    <property type="project" value="InterPro"/>
</dbReference>
<dbReference type="Gene3D" id="3.30.70.940">
    <property type="entry name" value="NusG, N-terminal domain"/>
    <property type="match status" value="1"/>
</dbReference>
<comment type="similarity">
    <text evidence="5">Belongs to the NusG family.</text>
</comment>
<comment type="function">
    <text evidence="5">Participates in transcription elongation, termination and antitermination.</text>
</comment>
<keyword evidence="4 5" id="KW-0804">Transcription</keyword>
<evidence type="ECO:0000313" key="8">
    <source>
        <dbReference type="Proteomes" id="UP000321934"/>
    </source>
</evidence>
<evidence type="ECO:0000259" key="6">
    <source>
        <dbReference type="SMART" id="SM00738"/>
    </source>
</evidence>
<dbReference type="InterPro" id="IPR036735">
    <property type="entry name" value="NGN_dom_sf"/>
</dbReference>
<dbReference type="SUPFAM" id="SSF50104">
    <property type="entry name" value="Translation proteins SH3-like domain"/>
    <property type="match status" value="1"/>
</dbReference>
<dbReference type="PRINTS" id="PR00338">
    <property type="entry name" value="NUSGTNSCPFCT"/>
</dbReference>
<dbReference type="InterPro" id="IPR043425">
    <property type="entry name" value="NusG-like"/>
</dbReference>
<gene>
    <name evidence="7" type="ORF">Deia_00487</name>
</gene>
<dbReference type="EMBL" id="CP029077">
    <property type="protein sequence ID" value="QED23286.1"/>
    <property type="molecule type" value="Genomic_DNA"/>
</dbReference>
<evidence type="ECO:0000256" key="4">
    <source>
        <dbReference type="ARBA" id="ARBA00023163"/>
    </source>
</evidence>
<dbReference type="Gene3D" id="2.30.30.30">
    <property type="match status" value="1"/>
</dbReference>
<reference evidence="7 8" key="1">
    <citation type="journal article" date="2019" name="ISME J.">
        <title>Deianiraea, an extracellular bacterium associated with the ciliate Paramecium, suggests an alternative scenario for the evolution of Rickettsiales.</title>
        <authorList>
            <person name="Castelli M."/>
            <person name="Sabaneyeva E."/>
            <person name="Lanzoni O."/>
            <person name="Lebedeva N."/>
            <person name="Floriano A.M."/>
            <person name="Gaiarsa S."/>
            <person name="Benken K."/>
            <person name="Modeo L."/>
            <person name="Bandi C."/>
            <person name="Potekhin A."/>
            <person name="Sassera D."/>
            <person name="Petroni G."/>
        </authorList>
    </citation>
    <scope>NUCLEOTIDE SEQUENCE [LARGE SCALE GENOMIC DNA]</scope>
    <source>
        <strain evidence="7">CyL4-1</strain>
    </source>
</reference>
<dbReference type="OrthoDB" id="9809075at2"/>
<feature type="domain" description="NusG-like N-terminal" evidence="6">
    <location>
        <begin position="4"/>
        <end position="116"/>
    </location>
</feature>
<evidence type="ECO:0000256" key="2">
    <source>
        <dbReference type="ARBA" id="ARBA00022814"/>
    </source>
</evidence>
<dbReference type="GO" id="GO:0005829">
    <property type="term" value="C:cytosol"/>
    <property type="evidence" value="ECO:0007669"/>
    <property type="project" value="TreeGrafter"/>
</dbReference>
<dbReference type="GO" id="GO:0032784">
    <property type="term" value="P:regulation of DNA-templated transcription elongation"/>
    <property type="evidence" value="ECO:0007669"/>
    <property type="project" value="InterPro"/>
</dbReference>
<dbReference type="GO" id="GO:0031564">
    <property type="term" value="P:transcription antitermination"/>
    <property type="evidence" value="ECO:0007669"/>
    <property type="project" value="UniProtKB-KW"/>
</dbReference>
<accession>A0A5B8XE85</accession>
<dbReference type="RefSeq" id="WP_146820567.1">
    <property type="nucleotide sequence ID" value="NZ_CP029077.1"/>
</dbReference>
<organism evidence="7 8">
    <name type="scientific">Candidatus Deianiraea vastatrix</name>
    <dbReference type="NCBI Taxonomy" id="2163644"/>
    <lineage>
        <taxon>Bacteria</taxon>
        <taxon>Pseudomonadati</taxon>
        <taxon>Pseudomonadota</taxon>
        <taxon>Alphaproteobacteria</taxon>
        <taxon>Rickettsiales</taxon>
        <taxon>Candidatus Deianiraeaceae</taxon>
        <taxon>Candidatus Deianiraea</taxon>
    </lineage>
</organism>
<keyword evidence="1 5" id="KW-0806">Transcription termination</keyword>
<dbReference type="SUPFAM" id="SSF82679">
    <property type="entry name" value="N-utilization substance G protein NusG, N-terminal domain"/>
    <property type="match status" value="1"/>
</dbReference>